<comment type="caution">
    <text evidence="3">The sequence shown here is derived from an EMBL/GenBank/DDBJ whole genome shotgun (WGS) entry which is preliminary data.</text>
</comment>
<dbReference type="ExpressionAtlas" id="A0A2K3KC92">
    <property type="expression patterns" value="baseline"/>
</dbReference>
<dbReference type="EMBL" id="ASHM01100856">
    <property type="protein sequence ID" value="PNX67034.1"/>
    <property type="molecule type" value="Genomic_DNA"/>
</dbReference>
<organism evidence="3 6">
    <name type="scientific">Trifolium pratense</name>
    <name type="common">Red clover</name>
    <dbReference type="NCBI Taxonomy" id="57577"/>
    <lineage>
        <taxon>Eukaryota</taxon>
        <taxon>Viridiplantae</taxon>
        <taxon>Streptophyta</taxon>
        <taxon>Embryophyta</taxon>
        <taxon>Tracheophyta</taxon>
        <taxon>Spermatophyta</taxon>
        <taxon>Magnoliopsida</taxon>
        <taxon>eudicotyledons</taxon>
        <taxon>Gunneridae</taxon>
        <taxon>Pentapetalae</taxon>
        <taxon>rosids</taxon>
        <taxon>fabids</taxon>
        <taxon>Fabales</taxon>
        <taxon>Fabaceae</taxon>
        <taxon>Papilionoideae</taxon>
        <taxon>50 kb inversion clade</taxon>
        <taxon>NPAAA clade</taxon>
        <taxon>Hologalegina</taxon>
        <taxon>IRL clade</taxon>
        <taxon>Trifolieae</taxon>
        <taxon>Trifolium</taxon>
    </lineage>
</organism>
<evidence type="ECO:0000313" key="3">
    <source>
        <dbReference type="EMBL" id="PNX63873.1"/>
    </source>
</evidence>
<gene>
    <name evidence="5" type="ORF">L195_g016191</name>
    <name evidence="3" type="ORF">L195_g053731</name>
    <name evidence="4" type="ORF">L195_g055411</name>
</gene>
<dbReference type="InterPro" id="IPR057024">
    <property type="entry name" value="Znr_FGT1_1"/>
</dbReference>
<accession>A0A2K3KC92</accession>
<dbReference type="Pfam" id="PF23548">
    <property type="entry name" value="Zn_ribbon_FGT1_2"/>
    <property type="match status" value="1"/>
</dbReference>
<dbReference type="STRING" id="57577.A0A2K3KC92"/>
<evidence type="ECO:0000313" key="5">
    <source>
        <dbReference type="EMBL" id="PNX93043.1"/>
    </source>
</evidence>
<dbReference type="AlphaFoldDB" id="A0A2K3KC92"/>
<reference evidence="3 6" key="1">
    <citation type="journal article" date="2014" name="Am. J. Bot.">
        <title>Genome assembly and annotation for red clover (Trifolium pratense; Fabaceae).</title>
        <authorList>
            <person name="Istvanek J."/>
            <person name="Jaros M."/>
            <person name="Krenek A."/>
            <person name="Repkova J."/>
        </authorList>
    </citation>
    <scope>NUCLEOTIDE SEQUENCE [LARGE SCALE GENOMIC DNA]</scope>
    <source>
        <strain evidence="6">cv. Tatra</strain>
        <tissue evidence="3">Young leaves</tissue>
    </source>
</reference>
<dbReference type="EMBL" id="ASHM01011138">
    <property type="protein sequence ID" value="PNX93043.1"/>
    <property type="molecule type" value="Genomic_DNA"/>
</dbReference>
<evidence type="ECO:0000313" key="4">
    <source>
        <dbReference type="EMBL" id="PNX67034.1"/>
    </source>
</evidence>
<evidence type="ECO:0000259" key="2">
    <source>
        <dbReference type="Pfam" id="PF23548"/>
    </source>
</evidence>
<evidence type="ECO:0000259" key="1">
    <source>
        <dbReference type="Pfam" id="PF23547"/>
    </source>
</evidence>
<dbReference type="EMBL" id="ASHM01091596">
    <property type="protein sequence ID" value="PNX63873.1"/>
    <property type="molecule type" value="Genomic_DNA"/>
</dbReference>
<dbReference type="InterPro" id="IPR057025">
    <property type="entry name" value="Znr_FGT1_2"/>
</dbReference>
<name>A0A2K3KC92_TRIPR</name>
<reference evidence="3 6" key="2">
    <citation type="journal article" date="2017" name="Front. Plant Sci.">
        <title>Gene Classification and Mining of Molecular Markers Useful in Red Clover (Trifolium pratense) Breeding.</title>
        <authorList>
            <person name="Istvanek J."/>
            <person name="Dluhosova J."/>
            <person name="Dluhos P."/>
            <person name="Patkova L."/>
            <person name="Nedelnik J."/>
            <person name="Repkova J."/>
        </authorList>
    </citation>
    <scope>NUCLEOTIDE SEQUENCE [LARGE SCALE GENOMIC DNA]</scope>
    <source>
        <strain evidence="6">cv. Tatra</strain>
        <tissue evidence="3">Young leaves</tissue>
    </source>
</reference>
<dbReference type="Pfam" id="PF23547">
    <property type="entry name" value="Zn_ribbon_FGT1_1"/>
    <property type="match status" value="1"/>
</dbReference>
<protein>
    <submittedName>
        <fullName evidence="3">Protein strawberry notch-like</fullName>
    </submittedName>
</protein>
<evidence type="ECO:0000313" key="6">
    <source>
        <dbReference type="Proteomes" id="UP000236291"/>
    </source>
</evidence>
<proteinExistence type="predicted"/>
<sequence length="104" mass="11380">MLQQPQPPPLPAVRARCAGCRTYFHAAQGVTELPCPNCQMPHVFSLDPAAIRCPACKALVNCPSKLAKFPCPQCRVELDVHVDGEDVNEVSMLLILVTFFDCSL</sequence>
<feature type="domain" description="FORGETTER1 second zinc ribbon" evidence="2">
    <location>
        <begin position="49"/>
        <end position="82"/>
    </location>
</feature>
<dbReference type="Proteomes" id="UP000236291">
    <property type="component" value="Unassembled WGS sequence"/>
</dbReference>
<feature type="domain" description="FORGETTER1 first zinc ribbon" evidence="1">
    <location>
        <begin position="13"/>
        <end position="46"/>
    </location>
</feature>